<dbReference type="PRINTS" id="PR00385">
    <property type="entry name" value="P450"/>
</dbReference>
<name>A0AAJ3TW01_9MYCO</name>
<keyword evidence="9" id="KW-1185">Reference proteome</keyword>
<comment type="similarity">
    <text evidence="1 7">Belongs to the cytochrome P450 family.</text>
</comment>
<evidence type="ECO:0000256" key="3">
    <source>
        <dbReference type="ARBA" id="ARBA00022723"/>
    </source>
</evidence>
<dbReference type="EMBL" id="LQPR01000021">
    <property type="protein sequence ID" value="ORW72886.1"/>
    <property type="molecule type" value="Genomic_DNA"/>
</dbReference>
<evidence type="ECO:0000256" key="6">
    <source>
        <dbReference type="ARBA" id="ARBA00023033"/>
    </source>
</evidence>
<dbReference type="GO" id="GO:0004497">
    <property type="term" value="F:monooxygenase activity"/>
    <property type="evidence" value="ECO:0007669"/>
    <property type="project" value="UniProtKB-KW"/>
</dbReference>
<gene>
    <name evidence="8" type="ORF">AWC23_08495</name>
</gene>
<keyword evidence="2 7" id="KW-0349">Heme</keyword>
<comment type="caution">
    <text evidence="8">The sequence shown here is derived from an EMBL/GenBank/DDBJ whole genome shotgun (WGS) entry which is preliminary data.</text>
</comment>
<evidence type="ECO:0000256" key="2">
    <source>
        <dbReference type="ARBA" id="ARBA00022617"/>
    </source>
</evidence>
<proteinExistence type="inferred from homology"/>
<dbReference type="AlphaFoldDB" id="A0AAJ3TW01"/>
<keyword evidence="6 7" id="KW-0503">Monooxygenase</keyword>
<dbReference type="InterPro" id="IPR001128">
    <property type="entry name" value="Cyt_P450"/>
</dbReference>
<dbReference type="PANTHER" id="PTHR46696:SF6">
    <property type="entry name" value="P450, PUTATIVE (EUROFUNG)-RELATED"/>
    <property type="match status" value="1"/>
</dbReference>
<evidence type="ECO:0008006" key="10">
    <source>
        <dbReference type="Google" id="ProtNLM"/>
    </source>
</evidence>
<dbReference type="PROSITE" id="PS00086">
    <property type="entry name" value="CYTOCHROME_P450"/>
    <property type="match status" value="1"/>
</dbReference>
<sequence>MIEWDYLKGGCPVNSGFARLSELGKQSPVVEVAPTNGMPGYLIAATGEAVVEVFQDPKRFSSNAVIPIEPDPEYLMIPVMIDPPDHTTWRKLLAPHFVPSRVELLEPRIRARCVELIEGFAGKPTVDFIDEFAAQFPNFVFMELLGLPKADFDQFMVWENKIMHAESATDPDRSGARQAMVEVATYLGELIAARRADPSLNGDDLLSAALRWEIDGKPVDTEDLKNLCMFLFIAGLDTVASQLTVIFHHLATHPENRRRIVENPTIVPHAVEEFLRAFPNVATGRKVVADTEVAGVPVKAGQMILLPTSPAGRDYSVYPDAEVVDFDRPVIRHATFGAGPHRCIGAHLARLELRVALEEWHKRFPDYSLEDPESLTEHTGGTTGIDNLRLILS</sequence>
<dbReference type="GO" id="GO:0005506">
    <property type="term" value="F:iron ion binding"/>
    <property type="evidence" value="ECO:0007669"/>
    <property type="project" value="InterPro"/>
</dbReference>
<keyword evidence="4 7" id="KW-0560">Oxidoreductase</keyword>
<evidence type="ECO:0000256" key="1">
    <source>
        <dbReference type="ARBA" id="ARBA00010617"/>
    </source>
</evidence>
<dbReference type="GO" id="GO:0020037">
    <property type="term" value="F:heme binding"/>
    <property type="evidence" value="ECO:0007669"/>
    <property type="project" value="InterPro"/>
</dbReference>
<reference evidence="8 9" key="1">
    <citation type="submission" date="2016-01" db="EMBL/GenBank/DDBJ databases">
        <title>The new phylogeny of the genus Mycobacterium.</title>
        <authorList>
            <person name="Tarcisio F."/>
            <person name="Conor M."/>
            <person name="Antonella G."/>
            <person name="Elisabetta G."/>
            <person name="Giulia F.S."/>
            <person name="Sara T."/>
            <person name="Anna F."/>
            <person name="Clotilde B."/>
            <person name="Roberto B."/>
            <person name="Veronica D.S."/>
            <person name="Fabio R."/>
            <person name="Monica P."/>
            <person name="Olivier J."/>
            <person name="Enrico T."/>
            <person name="Nicola S."/>
        </authorList>
    </citation>
    <scope>NUCLEOTIDE SEQUENCE [LARGE SCALE GENOMIC DNA]</scope>
    <source>
        <strain evidence="8 9">DSM 44616</strain>
    </source>
</reference>
<evidence type="ECO:0000313" key="9">
    <source>
        <dbReference type="Proteomes" id="UP000193387"/>
    </source>
</evidence>
<dbReference type="Proteomes" id="UP000193387">
    <property type="component" value="Unassembled WGS sequence"/>
</dbReference>
<dbReference type="InterPro" id="IPR036396">
    <property type="entry name" value="Cyt_P450_sf"/>
</dbReference>
<evidence type="ECO:0000313" key="8">
    <source>
        <dbReference type="EMBL" id="ORW72886.1"/>
    </source>
</evidence>
<evidence type="ECO:0000256" key="5">
    <source>
        <dbReference type="ARBA" id="ARBA00023004"/>
    </source>
</evidence>
<dbReference type="GO" id="GO:0016705">
    <property type="term" value="F:oxidoreductase activity, acting on paired donors, with incorporation or reduction of molecular oxygen"/>
    <property type="evidence" value="ECO:0007669"/>
    <property type="project" value="InterPro"/>
</dbReference>
<dbReference type="CDD" id="cd11035">
    <property type="entry name" value="P450cam-like"/>
    <property type="match status" value="1"/>
</dbReference>
<organism evidence="8 9">
    <name type="scientific">Mycobacterium saskatchewanense</name>
    <dbReference type="NCBI Taxonomy" id="220927"/>
    <lineage>
        <taxon>Bacteria</taxon>
        <taxon>Bacillati</taxon>
        <taxon>Actinomycetota</taxon>
        <taxon>Actinomycetes</taxon>
        <taxon>Mycobacteriales</taxon>
        <taxon>Mycobacteriaceae</taxon>
        <taxon>Mycobacterium</taxon>
        <taxon>Mycobacterium simiae complex</taxon>
    </lineage>
</organism>
<dbReference type="SUPFAM" id="SSF48264">
    <property type="entry name" value="Cytochrome P450"/>
    <property type="match status" value="1"/>
</dbReference>
<accession>A0AAJ3TW01</accession>
<keyword evidence="3 7" id="KW-0479">Metal-binding</keyword>
<keyword evidence="5 7" id="KW-0408">Iron</keyword>
<dbReference type="InterPro" id="IPR017972">
    <property type="entry name" value="Cyt_P450_CS"/>
</dbReference>
<dbReference type="PRINTS" id="PR00359">
    <property type="entry name" value="BP450"/>
</dbReference>
<evidence type="ECO:0000256" key="4">
    <source>
        <dbReference type="ARBA" id="ARBA00023002"/>
    </source>
</evidence>
<dbReference type="InterPro" id="IPR002397">
    <property type="entry name" value="Cyt_P450_B"/>
</dbReference>
<evidence type="ECO:0000256" key="7">
    <source>
        <dbReference type="RuleBase" id="RU000461"/>
    </source>
</evidence>
<dbReference type="Pfam" id="PF00067">
    <property type="entry name" value="p450"/>
    <property type="match status" value="1"/>
</dbReference>
<protein>
    <recommendedName>
        <fullName evidence="10">Cytochrome P450</fullName>
    </recommendedName>
</protein>
<dbReference type="PANTHER" id="PTHR46696">
    <property type="entry name" value="P450, PUTATIVE (EUROFUNG)-RELATED"/>
    <property type="match status" value="1"/>
</dbReference>
<dbReference type="Gene3D" id="1.10.630.10">
    <property type="entry name" value="Cytochrome P450"/>
    <property type="match status" value="1"/>
</dbReference>